<gene>
    <name evidence="2" type="ORF">UT24_C0012G0116</name>
</gene>
<dbReference type="Proteomes" id="UP000033881">
    <property type="component" value="Unassembled WGS sequence"/>
</dbReference>
<sequence length="125" mass="13668">MGEKVTGYSLLVIGILTIFLSVFSVYMVFTKKQKPVDLFTLPGISIDLSNLAGSDLPPEAAQLKGPEALKTDLVQPDIINAPLNLFAHLIFMGFVANIGFKISSLGVQMLRPIKVNLREEKVPVR</sequence>
<dbReference type="AlphaFoldDB" id="A0A0G0M8M9"/>
<organism evidence="2 3">
    <name type="scientific">Candidatus Woesebacteria bacterium GW2011_GWB1_39_12</name>
    <dbReference type="NCBI Taxonomy" id="1618574"/>
    <lineage>
        <taxon>Bacteria</taxon>
        <taxon>Candidatus Woeseibacteriota</taxon>
    </lineage>
</organism>
<feature type="transmembrane region" description="Helical" evidence="1">
    <location>
        <begin position="7"/>
        <end position="29"/>
    </location>
</feature>
<reference evidence="2 3" key="1">
    <citation type="journal article" date="2015" name="Nature">
        <title>rRNA introns, odd ribosomes, and small enigmatic genomes across a large radiation of phyla.</title>
        <authorList>
            <person name="Brown C.T."/>
            <person name="Hug L.A."/>
            <person name="Thomas B.C."/>
            <person name="Sharon I."/>
            <person name="Castelle C.J."/>
            <person name="Singh A."/>
            <person name="Wilkins M.J."/>
            <person name="Williams K.H."/>
            <person name="Banfield J.F."/>
        </authorList>
    </citation>
    <scope>NUCLEOTIDE SEQUENCE [LARGE SCALE GENOMIC DNA]</scope>
</reference>
<feature type="transmembrane region" description="Helical" evidence="1">
    <location>
        <begin position="85"/>
        <end position="107"/>
    </location>
</feature>
<evidence type="ECO:0000313" key="2">
    <source>
        <dbReference type="EMBL" id="KKR00494.1"/>
    </source>
</evidence>
<keyword evidence="1" id="KW-0472">Membrane</keyword>
<keyword evidence="1" id="KW-0812">Transmembrane</keyword>
<comment type="caution">
    <text evidence="2">The sequence shown here is derived from an EMBL/GenBank/DDBJ whole genome shotgun (WGS) entry which is preliminary data.</text>
</comment>
<protein>
    <submittedName>
        <fullName evidence="2">Uncharacterized protein</fullName>
    </submittedName>
</protein>
<accession>A0A0G0M8M9</accession>
<name>A0A0G0M8M9_9BACT</name>
<dbReference type="EMBL" id="LBWB01000012">
    <property type="protein sequence ID" value="KKR00494.1"/>
    <property type="molecule type" value="Genomic_DNA"/>
</dbReference>
<dbReference type="STRING" id="1618574.UT24_C0012G0116"/>
<evidence type="ECO:0000313" key="3">
    <source>
        <dbReference type="Proteomes" id="UP000033881"/>
    </source>
</evidence>
<proteinExistence type="predicted"/>
<keyword evidence="1" id="KW-1133">Transmembrane helix</keyword>
<evidence type="ECO:0000256" key="1">
    <source>
        <dbReference type="SAM" id="Phobius"/>
    </source>
</evidence>